<organism evidence="2 3">
    <name type="scientific">Empedobacter falsenii</name>
    <dbReference type="NCBI Taxonomy" id="343874"/>
    <lineage>
        <taxon>Bacteria</taxon>
        <taxon>Pseudomonadati</taxon>
        <taxon>Bacteroidota</taxon>
        <taxon>Flavobacteriia</taxon>
        <taxon>Flavobacteriales</taxon>
        <taxon>Weeksellaceae</taxon>
        <taxon>Empedobacter</taxon>
    </lineage>
</organism>
<evidence type="ECO:0000313" key="3">
    <source>
        <dbReference type="Proteomes" id="UP000254737"/>
    </source>
</evidence>
<evidence type="ECO:0000256" key="1">
    <source>
        <dbReference type="SAM" id="SignalP"/>
    </source>
</evidence>
<dbReference type="EMBL" id="UFXS01000001">
    <property type="protein sequence ID" value="STD59180.1"/>
    <property type="molecule type" value="Genomic_DNA"/>
</dbReference>
<dbReference type="Proteomes" id="UP000254737">
    <property type="component" value="Unassembled WGS sequence"/>
</dbReference>
<dbReference type="AlphaFoldDB" id="A0A376GGW9"/>
<evidence type="ECO:0000313" key="2">
    <source>
        <dbReference type="EMBL" id="STD59180.1"/>
    </source>
</evidence>
<sequence>MKTKLFLILLLFFTTIIKAQSTDIQNIFSSKYKVTFISRGNNFPNFSTDKNDIIPFLVSLHNNIPIEEFQKINGYSNSKIKRIEKLLIRKNWAHKNNETLKPSIFIASKEDGEKLYEYAIPISTEIVYTIKNELNSIKKDFSRTDISKNQTFEDWDFFILSNVLLDNWQISSVEKEFLLNIERPKRNGKNYYASLLEITGERESFNIYGNQVGQLSVYGNNRDNAIARNNKNYISKIDNQIFKEISANFLPKLISILNNHKNYSLKVYNDLGYSKEITFNEFFIWWYHFIYTQATDMMFEKGMLTIPKDGNFIYKME</sequence>
<protein>
    <submittedName>
        <fullName evidence="2">Uncharacterized protein</fullName>
    </submittedName>
</protein>
<keyword evidence="1" id="KW-0732">Signal</keyword>
<accession>A0A376GGW9</accession>
<dbReference type="RefSeq" id="WP_115001170.1">
    <property type="nucleotide sequence ID" value="NZ_UFXS01000001.1"/>
</dbReference>
<feature type="signal peptide" evidence="1">
    <location>
        <begin position="1"/>
        <end position="19"/>
    </location>
</feature>
<proteinExistence type="predicted"/>
<gene>
    <name evidence="2" type="ORF">NCTC13456_02811</name>
</gene>
<name>A0A376GGW9_9FLAO</name>
<feature type="chain" id="PRO_5016845469" evidence="1">
    <location>
        <begin position="20"/>
        <end position="317"/>
    </location>
</feature>
<reference evidence="2 3" key="1">
    <citation type="submission" date="2018-06" db="EMBL/GenBank/DDBJ databases">
        <authorList>
            <consortium name="Pathogen Informatics"/>
            <person name="Doyle S."/>
        </authorList>
    </citation>
    <scope>NUCLEOTIDE SEQUENCE [LARGE SCALE GENOMIC DNA]</scope>
    <source>
        <strain evidence="2 3">NCTC13456</strain>
    </source>
</reference>